<dbReference type="PANTHER" id="PTHR42085">
    <property type="entry name" value="F-BOX DOMAIN-CONTAINING PROTEIN"/>
    <property type="match status" value="1"/>
</dbReference>
<evidence type="ECO:0000256" key="1">
    <source>
        <dbReference type="SAM" id="MobiDB-lite"/>
    </source>
</evidence>
<evidence type="ECO:0000313" key="2">
    <source>
        <dbReference type="EMBL" id="KAJ4345849.1"/>
    </source>
</evidence>
<feature type="compositionally biased region" description="Pro residues" evidence="1">
    <location>
        <begin position="20"/>
        <end position="29"/>
    </location>
</feature>
<comment type="caution">
    <text evidence="2">The sequence shown here is derived from an EMBL/GenBank/DDBJ whole genome shotgun (WGS) entry which is preliminary data.</text>
</comment>
<dbReference type="Proteomes" id="UP001140513">
    <property type="component" value="Unassembled WGS sequence"/>
</dbReference>
<proteinExistence type="predicted"/>
<dbReference type="InterPro" id="IPR038883">
    <property type="entry name" value="AN11006-like"/>
</dbReference>
<organism evidence="2 3">
    <name type="scientific">Didymosphaeria variabile</name>
    <dbReference type="NCBI Taxonomy" id="1932322"/>
    <lineage>
        <taxon>Eukaryota</taxon>
        <taxon>Fungi</taxon>
        <taxon>Dikarya</taxon>
        <taxon>Ascomycota</taxon>
        <taxon>Pezizomycotina</taxon>
        <taxon>Dothideomycetes</taxon>
        <taxon>Pleosporomycetidae</taxon>
        <taxon>Pleosporales</taxon>
        <taxon>Massarineae</taxon>
        <taxon>Didymosphaeriaceae</taxon>
        <taxon>Didymosphaeria</taxon>
    </lineage>
</organism>
<dbReference type="RefSeq" id="XP_056066013.1">
    <property type="nucleotide sequence ID" value="XM_056220710.1"/>
</dbReference>
<feature type="compositionally biased region" description="Polar residues" evidence="1">
    <location>
        <begin position="1"/>
        <end position="12"/>
    </location>
</feature>
<evidence type="ECO:0000313" key="3">
    <source>
        <dbReference type="Proteomes" id="UP001140513"/>
    </source>
</evidence>
<feature type="region of interest" description="Disordered" evidence="1">
    <location>
        <begin position="1"/>
        <end position="31"/>
    </location>
</feature>
<dbReference type="GeneID" id="80915514"/>
<name>A0A9W8XB81_9PLEO</name>
<gene>
    <name evidence="2" type="ORF">N0V89_011984</name>
</gene>
<sequence length="345" mass="39460">MATEPSALNNARESSKRPSPQAPATPEPPSSTFAELPLELRQLVYHHMLVDNGSEKVIKVALNDTQFRSESLENVAGAIRVSKSISNELLDYIFGMFAFSLSDLAPSSYSILQKFCDRIGKMNVEFIKEIIIPHLLSHDVDALQWVNFDAHFRQTSRWRVDVGISNRIFELQYRKLLDRLPSMKHMKVGLDWPCAINNFVQPHREDEPLGLFKSSFSINRHGVSVAVHPGLWWLLAELYARNVSFGIYWTDVREYFHVWNYERVEAVLITEEEMRVQRRMIVQVLSYVLESFGSRKTSSVSDLGTLPDDLFAYGIGVEYLGDGPRPQLYKALSASLQLLDFRGNF</sequence>
<dbReference type="OrthoDB" id="3692903at2759"/>
<protein>
    <recommendedName>
        <fullName evidence="4">F-box domain-containing protein</fullName>
    </recommendedName>
</protein>
<evidence type="ECO:0008006" key="4">
    <source>
        <dbReference type="Google" id="ProtNLM"/>
    </source>
</evidence>
<dbReference type="PANTHER" id="PTHR42085:SF1">
    <property type="entry name" value="F-BOX DOMAIN-CONTAINING PROTEIN"/>
    <property type="match status" value="1"/>
</dbReference>
<keyword evidence="3" id="KW-1185">Reference proteome</keyword>
<dbReference type="EMBL" id="JAPEUX010000009">
    <property type="protein sequence ID" value="KAJ4345849.1"/>
    <property type="molecule type" value="Genomic_DNA"/>
</dbReference>
<reference evidence="2" key="1">
    <citation type="submission" date="2022-10" db="EMBL/GenBank/DDBJ databases">
        <title>Tapping the CABI collections for fungal endophytes: first genome assemblies for Collariella, Neodidymelliopsis, Ascochyta clinopodiicola, Didymella pomorum, Didymosphaeria variabile, Neocosmospora piperis and Neocucurbitaria cava.</title>
        <authorList>
            <person name="Hill R."/>
        </authorList>
    </citation>
    <scope>NUCLEOTIDE SEQUENCE</scope>
    <source>
        <strain evidence="2">IMI 356815</strain>
    </source>
</reference>
<accession>A0A9W8XB81</accession>
<dbReference type="AlphaFoldDB" id="A0A9W8XB81"/>